<feature type="region of interest" description="Disordered" evidence="1">
    <location>
        <begin position="107"/>
        <end position="129"/>
    </location>
</feature>
<keyword evidence="3" id="KW-1185">Reference proteome</keyword>
<protein>
    <submittedName>
        <fullName evidence="2">Uncharacterized protein</fullName>
    </submittedName>
</protein>
<comment type="caution">
    <text evidence="2">The sequence shown here is derived from an EMBL/GenBank/DDBJ whole genome shotgun (WGS) entry which is preliminary data.</text>
</comment>
<feature type="region of interest" description="Disordered" evidence="1">
    <location>
        <begin position="69"/>
        <end position="91"/>
    </location>
</feature>
<evidence type="ECO:0000256" key="1">
    <source>
        <dbReference type="SAM" id="MobiDB-lite"/>
    </source>
</evidence>
<organism evidence="2 3">
    <name type="scientific">Periplaneta americana</name>
    <name type="common">American cockroach</name>
    <name type="synonym">Blatta americana</name>
    <dbReference type="NCBI Taxonomy" id="6978"/>
    <lineage>
        <taxon>Eukaryota</taxon>
        <taxon>Metazoa</taxon>
        <taxon>Ecdysozoa</taxon>
        <taxon>Arthropoda</taxon>
        <taxon>Hexapoda</taxon>
        <taxon>Insecta</taxon>
        <taxon>Pterygota</taxon>
        <taxon>Neoptera</taxon>
        <taxon>Polyneoptera</taxon>
        <taxon>Dictyoptera</taxon>
        <taxon>Blattodea</taxon>
        <taxon>Blattoidea</taxon>
        <taxon>Blattidae</taxon>
        <taxon>Blattinae</taxon>
        <taxon>Periplaneta</taxon>
    </lineage>
</organism>
<sequence length="146" mass="16844">MLGENPQTIRENTKFYLKQVKIVVITEDVQNVHLLLEYRPHIDVSLTCEHDPKLQEYCVCPQNMPQFDSEGIPNQAPETNKPMILNGPTSRNREVQISNVNIVRRMFETGDRESDETTSSESGEARTAKLEDLKYELPIPVLIQYR</sequence>
<accession>A0ABQ8S5A8</accession>
<proteinExistence type="predicted"/>
<gene>
    <name evidence="2" type="ORF">ANN_26016</name>
</gene>
<dbReference type="EMBL" id="JAJSOF020000036">
    <property type="protein sequence ID" value="KAJ4429020.1"/>
    <property type="molecule type" value="Genomic_DNA"/>
</dbReference>
<reference evidence="2 3" key="1">
    <citation type="journal article" date="2022" name="Allergy">
        <title>Genome assembly and annotation of Periplaneta americana reveal a comprehensive cockroach allergen profile.</title>
        <authorList>
            <person name="Wang L."/>
            <person name="Xiong Q."/>
            <person name="Saelim N."/>
            <person name="Wang L."/>
            <person name="Nong W."/>
            <person name="Wan A.T."/>
            <person name="Shi M."/>
            <person name="Liu X."/>
            <person name="Cao Q."/>
            <person name="Hui J.H.L."/>
            <person name="Sookrung N."/>
            <person name="Leung T.F."/>
            <person name="Tungtrongchitr A."/>
            <person name="Tsui S.K.W."/>
        </authorList>
    </citation>
    <scope>NUCLEOTIDE SEQUENCE [LARGE SCALE GENOMIC DNA]</scope>
    <source>
        <strain evidence="2">PWHHKU_190912</strain>
    </source>
</reference>
<evidence type="ECO:0000313" key="3">
    <source>
        <dbReference type="Proteomes" id="UP001148838"/>
    </source>
</evidence>
<evidence type="ECO:0000313" key="2">
    <source>
        <dbReference type="EMBL" id="KAJ4429020.1"/>
    </source>
</evidence>
<dbReference type="Proteomes" id="UP001148838">
    <property type="component" value="Unassembled WGS sequence"/>
</dbReference>
<name>A0ABQ8S5A8_PERAM</name>